<dbReference type="EMBL" id="BOPA01000056">
    <property type="protein sequence ID" value="GIJ18926.1"/>
    <property type="molecule type" value="Genomic_DNA"/>
</dbReference>
<keyword evidence="7" id="KW-0503">Monooxygenase</keyword>
<dbReference type="CDD" id="cd11067">
    <property type="entry name" value="CYP152"/>
    <property type="match status" value="1"/>
</dbReference>
<name>A0ABQ4ILZ4_9ACTN</name>
<accession>A0ABQ4ILZ4</accession>
<evidence type="ECO:0000313" key="8">
    <source>
        <dbReference type="EMBL" id="GIJ18926.1"/>
    </source>
</evidence>
<keyword evidence="4" id="KW-0479">Metal-binding</keyword>
<evidence type="ECO:0000256" key="3">
    <source>
        <dbReference type="ARBA" id="ARBA00022617"/>
    </source>
</evidence>
<dbReference type="InterPro" id="IPR036396">
    <property type="entry name" value="Cyt_P450_sf"/>
</dbReference>
<evidence type="ECO:0000256" key="6">
    <source>
        <dbReference type="ARBA" id="ARBA00023004"/>
    </source>
</evidence>
<dbReference type="InterPro" id="IPR001128">
    <property type="entry name" value="Cyt_P450"/>
</dbReference>
<evidence type="ECO:0000313" key="9">
    <source>
        <dbReference type="Proteomes" id="UP000647860"/>
    </source>
</evidence>
<organism evidence="8 9">
    <name type="scientific">Micromonospora gifhornensis</name>
    <dbReference type="NCBI Taxonomy" id="84594"/>
    <lineage>
        <taxon>Bacteria</taxon>
        <taxon>Bacillati</taxon>
        <taxon>Actinomycetota</taxon>
        <taxon>Actinomycetes</taxon>
        <taxon>Micromonosporales</taxon>
        <taxon>Micromonosporaceae</taxon>
        <taxon>Micromonospora</taxon>
    </lineage>
</organism>
<dbReference type="SUPFAM" id="SSF48264">
    <property type="entry name" value="Cytochrome P450"/>
    <property type="match status" value="1"/>
</dbReference>
<sequence>MTTLAVGRTSGMLVDLMGRMDDTLTLAIQGYGWLPNRLRHSPDDVVRTRLLGQTTVALRGPDAARFFYDEQHIRRHGAIPEPLRGTLFGKGAVHTLDGEPHRVRKAMFTALLMNGGYDGLVERADTAWDAATRSWAGRQVVLFDETAPVLARAVCEWTGIPVQPQDLPALAADLVAMVDGFATAGPRHWRARRARGRRERWLADIVTQLRRGELDVPPGAALAVVAEHRDSDGELLDPRIAAVELLNIIRPTVAVTWFVTFAGHALHRWPEHRDRLRQGDTVFAEAFAHEVRRFYPFAPFIGGRARTDLTWRGVDIPAGAIVLLDLYGQNHDARLWPDPYRFDPDRFVGREIGAFDLVPQGGGDPRTGHRCPGEQITVALLKALAVRLARLDHQVPAQDLDIPLHRIPTRPVSGLVMAVPARSAAPLATH</sequence>
<reference evidence="8 9" key="1">
    <citation type="submission" date="2021-01" db="EMBL/GenBank/DDBJ databases">
        <title>Whole genome shotgun sequence of Verrucosispora gifhornensis NBRC 16317.</title>
        <authorList>
            <person name="Komaki H."/>
            <person name="Tamura T."/>
        </authorList>
    </citation>
    <scope>NUCLEOTIDE SEQUENCE [LARGE SCALE GENOMIC DNA]</scope>
    <source>
        <strain evidence="8 9">NBRC 16317</strain>
    </source>
</reference>
<evidence type="ECO:0000256" key="5">
    <source>
        <dbReference type="ARBA" id="ARBA00023002"/>
    </source>
</evidence>
<evidence type="ECO:0000256" key="4">
    <source>
        <dbReference type="ARBA" id="ARBA00022723"/>
    </source>
</evidence>
<keyword evidence="9" id="KW-1185">Reference proteome</keyword>
<protein>
    <submittedName>
        <fullName evidence="8">Cytochrome P450</fullName>
    </submittedName>
</protein>
<keyword evidence="3" id="KW-0349">Heme</keyword>
<dbReference type="PANTHER" id="PTHR24286:SF24">
    <property type="entry name" value="LANOSTEROL 14-ALPHA DEMETHYLASE"/>
    <property type="match status" value="1"/>
</dbReference>
<proteinExistence type="inferred from homology"/>
<dbReference type="Gene3D" id="1.10.630.10">
    <property type="entry name" value="Cytochrome P450"/>
    <property type="match status" value="1"/>
</dbReference>
<dbReference type="Pfam" id="PF00067">
    <property type="entry name" value="p450"/>
    <property type="match status" value="1"/>
</dbReference>
<evidence type="ECO:0000256" key="1">
    <source>
        <dbReference type="ARBA" id="ARBA00001971"/>
    </source>
</evidence>
<gene>
    <name evidence="8" type="ORF">Vgi01_56100</name>
</gene>
<comment type="cofactor">
    <cofactor evidence="1">
        <name>heme</name>
        <dbReference type="ChEBI" id="CHEBI:30413"/>
    </cofactor>
</comment>
<keyword evidence="6" id="KW-0408">Iron</keyword>
<comment type="similarity">
    <text evidence="2">Belongs to the cytochrome P450 family.</text>
</comment>
<dbReference type="Proteomes" id="UP000647860">
    <property type="component" value="Unassembled WGS sequence"/>
</dbReference>
<evidence type="ECO:0000256" key="2">
    <source>
        <dbReference type="ARBA" id="ARBA00010617"/>
    </source>
</evidence>
<dbReference type="PRINTS" id="PR00463">
    <property type="entry name" value="EP450I"/>
</dbReference>
<evidence type="ECO:0000256" key="7">
    <source>
        <dbReference type="ARBA" id="ARBA00023033"/>
    </source>
</evidence>
<keyword evidence="5" id="KW-0560">Oxidoreductase</keyword>
<comment type="caution">
    <text evidence="8">The sequence shown here is derived from an EMBL/GenBank/DDBJ whole genome shotgun (WGS) entry which is preliminary data.</text>
</comment>
<dbReference type="PANTHER" id="PTHR24286">
    <property type="entry name" value="CYTOCHROME P450 26"/>
    <property type="match status" value="1"/>
</dbReference>
<dbReference type="InterPro" id="IPR002401">
    <property type="entry name" value="Cyt_P450_E_grp-I"/>
</dbReference>